<dbReference type="GO" id="GO:0005615">
    <property type="term" value="C:extracellular space"/>
    <property type="evidence" value="ECO:0007669"/>
    <property type="project" value="TreeGrafter"/>
</dbReference>
<dbReference type="Ensembl" id="ENSVKKT00000009047.1">
    <property type="protein sequence ID" value="ENSVKKP00000008822.1"/>
    <property type="gene ID" value="ENSVKKG00000006262.1"/>
</dbReference>
<feature type="domain" description="Cystatin LXN-type" evidence="16">
    <location>
        <begin position="78"/>
        <end position="180"/>
    </location>
</feature>
<keyword evidence="5 13" id="KW-0646">Protease inhibitor</keyword>
<dbReference type="Pfam" id="PF06907">
    <property type="entry name" value="LXN"/>
    <property type="match status" value="1"/>
</dbReference>
<evidence type="ECO:0000259" key="16">
    <source>
        <dbReference type="PROSITE" id="PS52033"/>
    </source>
</evidence>
<dbReference type="GO" id="GO:0005737">
    <property type="term" value="C:cytoplasm"/>
    <property type="evidence" value="ECO:0007669"/>
    <property type="project" value="UniProtKB-SubCell"/>
</dbReference>
<feature type="chain" id="PRO_5034269873" description="Latexin" evidence="15">
    <location>
        <begin position="36"/>
        <end position="301"/>
    </location>
</feature>
<evidence type="ECO:0000256" key="8">
    <source>
        <dbReference type="ARBA" id="ARBA00023198"/>
    </source>
</evidence>
<evidence type="ECO:0000256" key="6">
    <source>
        <dbReference type="ARBA" id="ARBA00022737"/>
    </source>
</evidence>
<accession>A0A8D2J7P6</accession>
<dbReference type="InterPro" id="IPR046350">
    <property type="entry name" value="Cystatin_sf"/>
</dbReference>
<dbReference type="PANTHER" id="PTHR28591">
    <property type="entry name" value="LATEXIN"/>
    <property type="match status" value="1"/>
</dbReference>
<name>A0A8D2J7P6_VARKO</name>
<evidence type="ECO:0000313" key="18">
    <source>
        <dbReference type="Proteomes" id="UP000694545"/>
    </source>
</evidence>
<evidence type="ECO:0000256" key="13">
    <source>
        <dbReference type="PROSITE-ProRule" id="PRU01377"/>
    </source>
</evidence>
<keyword evidence="8" id="KW-0395">Inflammatory response</keyword>
<dbReference type="InterPro" id="IPR049897">
    <property type="entry name" value="CYSTATIN_LXN"/>
</dbReference>
<comment type="function">
    <text evidence="9">Hardly reversible, non-competitive, and potent inhibitor of CPA1, CPA2 and CPA4. May play a role in inflammation.</text>
</comment>
<dbReference type="GO" id="GO:0006954">
    <property type="term" value="P:inflammatory response"/>
    <property type="evidence" value="ECO:0007669"/>
    <property type="project" value="UniProtKB-KW"/>
</dbReference>
<keyword evidence="6" id="KW-0677">Repeat</keyword>
<evidence type="ECO:0000256" key="4">
    <source>
        <dbReference type="ARBA" id="ARBA00022674"/>
    </source>
</evidence>
<feature type="compositionally biased region" description="Basic and acidic residues" evidence="14">
    <location>
        <begin position="59"/>
        <end position="72"/>
    </location>
</feature>
<comment type="similarity">
    <text evidence="2 13">Belongs to the protease inhibitor I47 (latexin) family.</text>
</comment>
<evidence type="ECO:0000256" key="10">
    <source>
        <dbReference type="ARBA" id="ARBA00073669"/>
    </source>
</evidence>
<evidence type="ECO:0000313" key="17">
    <source>
        <dbReference type="Ensembl" id="ENSVKKP00000008822.1"/>
    </source>
</evidence>
<evidence type="ECO:0000256" key="11">
    <source>
        <dbReference type="ARBA" id="ARBA00081976"/>
    </source>
</evidence>
<dbReference type="FunFam" id="3.10.450.10:FF:000006">
    <property type="entry name" value="latexin"/>
    <property type="match status" value="1"/>
</dbReference>
<evidence type="ECO:0000256" key="12">
    <source>
        <dbReference type="ARBA" id="ARBA00082984"/>
    </source>
</evidence>
<dbReference type="GO" id="GO:0008191">
    <property type="term" value="F:metalloendopeptidase inhibitor activity"/>
    <property type="evidence" value="ECO:0007669"/>
    <property type="project" value="UniProtKB-UniRule"/>
</dbReference>
<evidence type="ECO:0000256" key="15">
    <source>
        <dbReference type="SAM" id="SignalP"/>
    </source>
</evidence>
<evidence type="ECO:0000256" key="14">
    <source>
        <dbReference type="SAM" id="MobiDB-lite"/>
    </source>
</evidence>
<organism evidence="17 18">
    <name type="scientific">Varanus komodoensis</name>
    <name type="common">Komodo dragon</name>
    <dbReference type="NCBI Taxonomy" id="61221"/>
    <lineage>
        <taxon>Eukaryota</taxon>
        <taxon>Metazoa</taxon>
        <taxon>Chordata</taxon>
        <taxon>Craniata</taxon>
        <taxon>Vertebrata</taxon>
        <taxon>Euteleostomi</taxon>
        <taxon>Lepidosauria</taxon>
        <taxon>Squamata</taxon>
        <taxon>Bifurcata</taxon>
        <taxon>Unidentata</taxon>
        <taxon>Episquamata</taxon>
        <taxon>Toxicofera</taxon>
        <taxon>Anguimorpha</taxon>
        <taxon>Paleoanguimorpha</taxon>
        <taxon>Varanoidea</taxon>
        <taxon>Varanidae</taxon>
        <taxon>Varanus</taxon>
    </lineage>
</organism>
<dbReference type="PANTHER" id="PTHR28591:SF1">
    <property type="entry name" value="LATEXIN"/>
    <property type="match status" value="1"/>
</dbReference>
<keyword evidence="15" id="KW-0732">Signal</keyword>
<evidence type="ECO:0000256" key="2">
    <source>
        <dbReference type="ARBA" id="ARBA00010083"/>
    </source>
</evidence>
<evidence type="ECO:0000256" key="5">
    <source>
        <dbReference type="ARBA" id="ARBA00022690"/>
    </source>
</evidence>
<keyword evidence="4" id="KW-0358">Heparin-binding</keyword>
<dbReference type="Proteomes" id="UP000694545">
    <property type="component" value="Unplaced"/>
</dbReference>
<reference evidence="17" key="2">
    <citation type="submission" date="2025-09" db="UniProtKB">
        <authorList>
            <consortium name="Ensembl"/>
        </authorList>
    </citation>
    <scope>IDENTIFICATION</scope>
</reference>
<dbReference type="OMA" id="MWQNSTE"/>
<feature type="domain" description="Cystatin LXN-type" evidence="16">
    <location>
        <begin position="197"/>
        <end position="301"/>
    </location>
</feature>
<sequence length="301" mass="33920">MRRLGGQMRRPGAPAASALLALLLLPGSLSPAGQATILRAAPATDPVQPGPADPSASPERSDQRRRLFEQPPERPGAAPMEIPPSHYPATRAADVVENYINYQHGSPNKIFAVGEVHHASREDIPGIGHKYRLKFAMEETLKKEPPVNCTAEILYHHGDPHVAPEVHYTVEGEFGTNTEQADNKFYNRIKNLPEPLEEQNIPDSYGNMPAEMEPIKHLAWVACGYIIWQNSTEDTWYKMVKIQSVKQVKRNDDYLEFSYVVLIHNIVSQEIIPWHMQVLWHPQHGVKVTRNSHQPKRAAHE</sequence>
<evidence type="ECO:0000256" key="7">
    <source>
        <dbReference type="ARBA" id="ARBA00022990"/>
    </source>
</evidence>
<dbReference type="InterPro" id="IPR009684">
    <property type="entry name" value="Latexin"/>
</dbReference>
<comment type="subcellular location">
    <subcellularLocation>
        <location evidence="1">Cytoplasm</location>
    </subcellularLocation>
</comment>
<feature type="signal peptide" evidence="15">
    <location>
        <begin position="1"/>
        <end position="35"/>
    </location>
</feature>
<keyword evidence="3" id="KW-0963">Cytoplasm</keyword>
<evidence type="ECO:0000256" key="9">
    <source>
        <dbReference type="ARBA" id="ARBA00053473"/>
    </source>
</evidence>
<keyword evidence="18" id="KW-1185">Reference proteome</keyword>
<reference evidence="17" key="1">
    <citation type="submission" date="2025-08" db="UniProtKB">
        <authorList>
            <consortium name="Ensembl"/>
        </authorList>
    </citation>
    <scope>IDENTIFICATION</scope>
</reference>
<dbReference type="FunFam" id="3.10.450.10:FF:000007">
    <property type="entry name" value="latexin"/>
    <property type="match status" value="1"/>
</dbReference>
<evidence type="ECO:0000256" key="1">
    <source>
        <dbReference type="ARBA" id="ARBA00004496"/>
    </source>
</evidence>
<proteinExistence type="inferred from homology"/>
<feature type="region of interest" description="Disordered" evidence="14">
    <location>
        <begin position="39"/>
        <end position="86"/>
    </location>
</feature>
<dbReference type="AlphaFoldDB" id="A0A8D2J7P6"/>
<protein>
    <recommendedName>
        <fullName evidence="10">Latexin</fullName>
    </recommendedName>
    <alternativeName>
        <fullName evidence="12">Endogenous carboxypeptidase inhibitor</fullName>
    </alternativeName>
    <alternativeName>
        <fullName evidence="11">Tissue carboxypeptidase inhibitor</fullName>
    </alternativeName>
</protein>
<dbReference type="PROSITE" id="PS52033">
    <property type="entry name" value="CYSTATIN_LXN"/>
    <property type="match status" value="2"/>
</dbReference>
<dbReference type="GO" id="GO:0008201">
    <property type="term" value="F:heparin binding"/>
    <property type="evidence" value="ECO:0007669"/>
    <property type="project" value="UniProtKB-KW"/>
</dbReference>
<keyword evidence="7" id="KW-0007">Acetylation</keyword>
<evidence type="ECO:0000256" key="3">
    <source>
        <dbReference type="ARBA" id="ARBA00022490"/>
    </source>
</evidence>
<dbReference type="SUPFAM" id="SSF54403">
    <property type="entry name" value="Cystatin/monellin"/>
    <property type="match status" value="2"/>
</dbReference>
<dbReference type="Gene3D" id="3.10.450.10">
    <property type="match status" value="2"/>
</dbReference>